<name>A0AAV6WMM3_9LAMI</name>
<keyword evidence="4" id="KW-1185">Reference proteome</keyword>
<dbReference type="PANTHER" id="PTHR48104">
    <property type="entry name" value="METACASPASE-4"/>
    <property type="match status" value="1"/>
</dbReference>
<dbReference type="Proteomes" id="UP000826271">
    <property type="component" value="Unassembled WGS sequence"/>
</dbReference>
<organism evidence="3 4">
    <name type="scientific">Buddleja alternifolia</name>
    <dbReference type="NCBI Taxonomy" id="168488"/>
    <lineage>
        <taxon>Eukaryota</taxon>
        <taxon>Viridiplantae</taxon>
        <taxon>Streptophyta</taxon>
        <taxon>Embryophyta</taxon>
        <taxon>Tracheophyta</taxon>
        <taxon>Spermatophyta</taxon>
        <taxon>Magnoliopsida</taxon>
        <taxon>eudicotyledons</taxon>
        <taxon>Gunneridae</taxon>
        <taxon>Pentapetalae</taxon>
        <taxon>asterids</taxon>
        <taxon>lamiids</taxon>
        <taxon>Lamiales</taxon>
        <taxon>Scrophulariaceae</taxon>
        <taxon>Buddlejeae</taxon>
        <taxon>Buddleja</taxon>
    </lineage>
</organism>
<dbReference type="InterPro" id="IPR011600">
    <property type="entry name" value="Pept_C14_caspase"/>
</dbReference>
<sequence length="314" mass="34457">MKAKLAVLVGCNYSNSTHELRGCINDVHSMHHTLRTRFKFNPRRIETMTDDPHSKKKPTGENIKAALKRMFDQAKPGDVLHFYFAGHGTLIPAEVALTDKPESAIVPSDHNFITRADFQQLVNRLPKGATFMFLADTCYSGGLMDQEKEQIGPGPRNGNHVGAEPTPRMIPFETVLSQLAPMADLDDQDIGGLMVNMFGANAPAMFGANAPAMFGANAPAMFGIPPNQFPPPLKHGHGVLISGCEPNENSCEGEIDGKFHGLFSYGVQKALKEHPDPITNKQLVLRIQQIVGKLYSKQHPCLYCSDKDAHALFL</sequence>
<protein>
    <recommendedName>
        <fullName evidence="2">Peptidase C14 caspase domain-containing protein</fullName>
    </recommendedName>
</protein>
<comment type="caution">
    <text evidence="3">The sequence shown here is derived from an EMBL/GenBank/DDBJ whole genome shotgun (WGS) entry which is preliminary data.</text>
</comment>
<dbReference type="InterPro" id="IPR050452">
    <property type="entry name" value="Metacaspase"/>
</dbReference>
<evidence type="ECO:0000313" key="3">
    <source>
        <dbReference type="EMBL" id="KAG8372266.1"/>
    </source>
</evidence>
<comment type="similarity">
    <text evidence="1">Belongs to the peptidase C14B family.</text>
</comment>
<evidence type="ECO:0000256" key="1">
    <source>
        <dbReference type="ARBA" id="ARBA00009005"/>
    </source>
</evidence>
<dbReference type="AlphaFoldDB" id="A0AAV6WMM3"/>
<gene>
    <name evidence="3" type="ORF">BUALT_Bualt12G0048500</name>
</gene>
<dbReference type="EMBL" id="WHWC01000012">
    <property type="protein sequence ID" value="KAG8372266.1"/>
    <property type="molecule type" value="Genomic_DNA"/>
</dbReference>
<proteinExistence type="inferred from homology"/>
<accession>A0AAV6WMM3</accession>
<dbReference type="SUPFAM" id="SSF52129">
    <property type="entry name" value="Caspase-like"/>
    <property type="match status" value="1"/>
</dbReference>
<dbReference type="PANTHER" id="PTHR48104:SF7">
    <property type="entry name" value="METACASPASE-9"/>
    <property type="match status" value="1"/>
</dbReference>
<dbReference type="GO" id="GO:0004197">
    <property type="term" value="F:cysteine-type endopeptidase activity"/>
    <property type="evidence" value="ECO:0007669"/>
    <property type="project" value="InterPro"/>
</dbReference>
<dbReference type="GO" id="GO:0005737">
    <property type="term" value="C:cytoplasm"/>
    <property type="evidence" value="ECO:0007669"/>
    <property type="project" value="TreeGrafter"/>
</dbReference>
<evidence type="ECO:0000259" key="2">
    <source>
        <dbReference type="Pfam" id="PF00656"/>
    </source>
</evidence>
<dbReference type="Gene3D" id="3.40.50.1460">
    <property type="match status" value="1"/>
</dbReference>
<feature type="domain" description="Peptidase C14 caspase" evidence="2">
    <location>
        <begin position="4"/>
        <end position="305"/>
    </location>
</feature>
<reference evidence="3" key="1">
    <citation type="submission" date="2019-10" db="EMBL/GenBank/DDBJ databases">
        <authorList>
            <person name="Zhang R."/>
            <person name="Pan Y."/>
            <person name="Wang J."/>
            <person name="Ma R."/>
            <person name="Yu S."/>
        </authorList>
    </citation>
    <scope>NUCLEOTIDE SEQUENCE</scope>
    <source>
        <strain evidence="3">LA-IB0</strain>
        <tissue evidence="3">Leaf</tissue>
    </source>
</reference>
<dbReference type="GO" id="GO:0006508">
    <property type="term" value="P:proteolysis"/>
    <property type="evidence" value="ECO:0007669"/>
    <property type="project" value="InterPro"/>
</dbReference>
<evidence type="ECO:0000313" key="4">
    <source>
        <dbReference type="Proteomes" id="UP000826271"/>
    </source>
</evidence>
<dbReference type="InterPro" id="IPR029030">
    <property type="entry name" value="Caspase-like_dom_sf"/>
</dbReference>
<dbReference type="Pfam" id="PF00656">
    <property type="entry name" value="Peptidase_C14"/>
    <property type="match status" value="1"/>
</dbReference>